<comment type="catalytic activity">
    <reaction evidence="11">
        <text>L-valine + 2-oxoglutarate = 3-methyl-2-oxobutanoate + L-glutamate</text>
        <dbReference type="Rhea" id="RHEA:24813"/>
        <dbReference type="ChEBI" id="CHEBI:11851"/>
        <dbReference type="ChEBI" id="CHEBI:16810"/>
        <dbReference type="ChEBI" id="CHEBI:29985"/>
        <dbReference type="ChEBI" id="CHEBI:57762"/>
        <dbReference type="EC" id="2.6.1.42"/>
    </reaction>
</comment>
<gene>
    <name evidence="12" type="ORF">LAESUDRAFT_734465</name>
</gene>
<accession>A0A165GPQ9</accession>
<dbReference type="OrthoDB" id="1732691at2759"/>
<sequence>MLTIPWSALTGWGTPQIYPYQELSINPAATVLHFAHCLFEAFKAYRDPSGRVLLFRPDMNMKRMNSSAARLTMPTFDGEALLELIKRLVHLEKDWIPTEPGYSLYVRPSMIGTEPTLVVKPPNEVLLMVICSPVGPYYPQGFKPVSLYATAEYVRASPGGVGAYKLGANYAQSLYAQKEAEKLGYAQVLWLRGPEHYITEVGTMNAFAAFKHPDGAVELATPPLDSGLILPGVTRDSVLTLARDHASGKAKIENLPDQLVVAERHILMKEVAEAVKAGTLVEFFGTGTASVVTPVERINYLGEDITLPVGSDGMGPVSRPLWHQLIGIQTGKTSHPWSIVV</sequence>
<evidence type="ECO:0000256" key="5">
    <source>
        <dbReference type="ARBA" id="ARBA00022679"/>
    </source>
</evidence>
<dbReference type="STRING" id="1314785.A0A165GPQ9"/>
<dbReference type="GO" id="GO:0009098">
    <property type="term" value="P:L-leucine biosynthetic process"/>
    <property type="evidence" value="ECO:0007669"/>
    <property type="project" value="TreeGrafter"/>
</dbReference>
<evidence type="ECO:0000313" key="12">
    <source>
        <dbReference type="EMBL" id="KZT10638.1"/>
    </source>
</evidence>
<dbReference type="GO" id="GO:0005739">
    <property type="term" value="C:mitochondrion"/>
    <property type="evidence" value="ECO:0007669"/>
    <property type="project" value="TreeGrafter"/>
</dbReference>
<keyword evidence="13" id="KW-1185">Reference proteome</keyword>
<keyword evidence="7 11" id="KW-0100">Branched-chain amino acid biosynthesis</keyword>
<comment type="catalytic activity">
    <reaction evidence="11">
        <text>L-leucine + 2-oxoglutarate = 4-methyl-2-oxopentanoate + L-glutamate</text>
        <dbReference type="Rhea" id="RHEA:18321"/>
        <dbReference type="ChEBI" id="CHEBI:16810"/>
        <dbReference type="ChEBI" id="CHEBI:17865"/>
        <dbReference type="ChEBI" id="CHEBI:29985"/>
        <dbReference type="ChEBI" id="CHEBI:57427"/>
        <dbReference type="EC" id="2.6.1.42"/>
    </reaction>
</comment>
<dbReference type="AlphaFoldDB" id="A0A165GPQ9"/>
<evidence type="ECO:0000256" key="9">
    <source>
        <dbReference type="RuleBase" id="RU004106"/>
    </source>
</evidence>
<reference evidence="12 13" key="1">
    <citation type="journal article" date="2016" name="Mol. Biol. Evol.">
        <title>Comparative Genomics of Early-Diverging Mushroom-Forming Fungi Provides Insights into the Origins of Lignocellulose Decay Capabilities.</title>
        <authorList>
            <person name="Nagy L.G."/>
            <person name="Riley R."/>
            <person name="Tritt A."/>
            <person name="Adam C."/>
            <person name="Daum C."/>
            <person name="Floudas D."/>
            <person name="Sun H."/>
            <person name="Yadav J.S."/>
            <person name="Pangilinan J."/>
            <person name="Larsson K.H."/>
            <person name="Matsuura K."/>
            <person name="Barry K."/>
            <person name="Labutti K."/>
            <person name="Kuo R."/>
            <person name="Ohm R.A."/>
            <person name="Bhattacharya S.S."/>
            <person name="Shirouzu T."/>
            <person name="Yoshinaga Y."/>
            <person name="Martin F.M."/>
            <person name="Grigoriev I.V."/>
            <person name="Hibbett D.S."/>
        </authorList>
    </citation>
    <scope>NUCLEOTIDE SEQUENCE [LARGE SCALE GENOMIC DNA]</scope>
    <source>
        <strain evidence="12 13">93-53</strain>
    </source>
</reference>
<dbReference type="EMBL" id="KV427608">
    <property type="protein sequence ID" value="KZT10638.1"/>
    <property type="molecule type" value="Genomic_DNA"/>
</dbReference>
<dbReference type="FunFam" id="3.20.10.10:FF:000004">
    <property type="entry name" value="Branched-chain-amino-acid aminotransferase"/>
    <property type="match status" value="1"/>
</dbReference>
<dbReference type="InterPro" id="IPR043132">
    <property type="entry name" value="BCAT-like_C"/>
</dbReference>
<dbReference type="PROSITE" id="PS00770">
    <property type="entry name" value="AA_TRANSFER_CLASS_4"/>
    <property type="match status" value="1"/>
</dbReference>
<dbReference type="InterPro" id="IPR001544">
    <property type="entry name" value="Aminotrans_IV"/>
</dbReference>
<evidence type="ECO:0000256" key="11">
    <source>
        <dbReference type="RuleBase" id="RU004517"/>
    </source>
</evidence>
<dbReference type="GeneID" id="63827541"/>
<evidence type="ECO:0000256" key="2">
    <source>
        <dbReference type="ARBA" id="ARBA00009320"/>
    </source>
</evidence>
<keyword evidence="5 11" id="KW-0808">Transferase</keyword>
<comment type="similarity">
    <text evidence="2 9">Belongs to the class-IV pyridoxal-phosphate-dependent aminotransferase family.</text>
</comment>
<dbReference type="InterPro" id="IPR018300">
    <property type="entry name" value="Aminotrans_IV_CS"/>
</dbReference>
<dbReference type="InterPro" id="IPR005786">
    <property type="entry name" value="B_amino_transII"/>
</dbReference>
<evidence type="ECO:0000256" key="7">
    <source>
        <dbReference type="ARBA" id="ARBA00023304"/>
    </source>
</evidence>
<dbReference type="CDD" id="cd01557">
    <property type="entry name" value="BCAT_beta_family"/>
    <property type="match status" value="1"/>
</dbReference>
<dbReference type="PANTHER" id="PTHR11825">
    <property type="entry name" value="SUBGROUP IIII AMINOTRANSFERASE"/>
    <property type="match status" value="1"/>
</dbReference>
<feature type="modified residue" description="N6-(pyridoxal phosphate)lysine" evidence="8">
    <location>
        <position position="165"/>
    </location>
</feature>
<keyword evidence="4 11" id="KW-0028">Amino-acid biosynthesis</keyword>
<dbReference type="PANTHER" id="PTHR11825:SF44">
    <property type="entry name" value="BRANCHED-CHAIN-AMINO-ACID AMINOTRANSFERASE"/>
    <property type="match status" value="1"/>
</dbReference>
<comment type="catalytic activity">
    <reaction evidence="11">
        <text>L-isoleucine + 2-oxoglutarate = (S)-3-methyl-2-oxopentanoate + L-glutamate</text>
        <dbReference type="Rhea" id="RHEA:24801"/>
        <dbReference type="ChEBI" id="CHEBI:16810"/>
        <dbReference type="ChEBI" id="CHEBI:29985"/>
        <dbReference type="ChEBI" id="CHEBI:35146"/>
        <dbReference type="ChEBI" id="CHEBI:58045"/>
        <dbReference type="EC" id="2.6.1.42"/>
    </reaction>
</comment>
<protein>
    <recommendedName>
        <fullName evidence="11">Branched-chain-amino-acid aminotransferase</fullName>
        <ecNumber evidence="11">2.6.1.42</ecNumber>
    </recommendedName>
</protein>
<dbReference type="GO" id="GO:0052654">
    <property type="term" value="F:L-leucine-2-oxoglutarate transaminase activity"/>
    <property type="evidence" value="ECO:0007669"/>
    <property type="project" value="RHEA"/>
</dbReference>
<dbReference type="RefSeq" id="XP_040768378.1">
    <property type="nucleotide sequence ID" value="XM_040910512.1"/>
</dbReference>
<evidence type="ECO:0000256" key="6">
    <source>
        <dbReference type="ARBA" id="ARBA00022898"/>
    </source>
</evidence>
<evidence type="ECO:0000256" key="3">
    <source>
        <dbReference type="ARBA" id="ARBA00022576"/>
    </source>
</evidence>
<dbReference type="InterPro" id="IPR036038">
    <property type="entry name" value="Aminotransferase-like"/>
</dbReference>
<keyword evidence="3 11" id="KW-0032">Aminotransferase</keyword>
<evidence type="ECO:0000256" key="8">
    <source>
        <dbReference type="PIRSR" id="PIRSR006468-1"/>
    </source>
</evidence>
<dbReference type="EC" id="2.6.1.42" evidence="11"/>
<dbReference type="Gene3D" id="3.30.470.10">
    <property type="match status" value="1"/>
</dbReference>
<dbReference type="FunCoup" id="A0A165GPQ9">
    <property type="interactions" value="351"/>
</dbReference>
<comment type="cofactor">
    <cofactor evidence="1 10">
        <name>pyridoxal 5'-phosphate</name>
        <dbReference type="ChEBI" id="CHEBI:597326"/>
    </cofactor>
</comment>
<evidence type="ECO:0000256" key="4">
    <source>
        <dbReference type="ARBA" id="ARBA00022605"/>
    </source>
</evidence>
<dbReference type="GO" id="GO:0052656">
    <property type="term" value="F:L-isoleucine-2-oxoglutarate transaminase activity"/>
    <property type="evidence" value="ECO:0007669"/>
    <property type="project" value="RHEA"/>
</dbReference>
<dbReference type="InterPro" id="IPR043131">
    <property type="entry name" value="BCAT-like_N"/>
</dbReference>
<dbReference type="Pfam" id="PF01063">
    <property type="entry name" value="Aminotran_4"/>
    <property type="match status" value="1"/>
</dbReference>
<evidence type="ECO:0000256" key="1">
    <source>
        <dbReference type="ARBA" id="ARBA00001933"/>
    </source>
</evidence>
<dbReference type="Proteomes" id="UP000076871">
    <property type="component" value="Unassembled WGS sequence"/>
</dbReference>
<organism evidence="12 13">
    <name type="scientific">Laetiporus sulphureus 93-53</name>
    <dbReference type="NCBI Taxonomy" id="1314785"/>
    <lineage>
        <taxon>Eukaryota</taxon>
        <taxon>Fungi</taxon>
        <taxon>Dikarya</taxon>
        <taxon>Basidiomycota</taxon>
        <taxon>Agaricomycotina</taxon>
        <taxon>Agaricomycetes</taxon>
        <taxon>Polyporales</taxon>
        <taxon>Laetiporus</taxon>
    </lineage>
</organism>
<name>A0A165GPQ9_9APHY</name>
<dbReference type="PIRSF" id="PIRSF006468">
    <property type="entry name" value="BCAT1"/>
    <property type="match status" value="1"/>
</dbReference>
<evidence type="ECO:0000313" key="13">
    <source>
        <dbReference type="Proteomes" id="UP000076871"/>
    </source>
</evidence>
<proteinExistence type="inferred from homology"/>
<dbReference type="SUPFAM" id="SSF56752">
    <property type="entry name" value="D-aminoacid aminotransferase-like PLP-dependent enzymes"/>
    <property type="match status" value="1"/>
</dbReference>
<dbReference type="InParanoid" id="A0A165GPQ9"/>
<dbReference type="InterPro" id="IPR033939">
    <property type="entry name" value="BCAT_family"/>
</dbReference>
<dbReference type="NCBIfam" id="TIGR01123">
    <property type="entry name" value="ilvE_II"/>
    <property type="match status" value="1"/>
</dbReference>
<evidence type="ECO:0000256" key="10">
    <source>
        <dbReference type="RuleBase" id="RU004516"/>
    </source>
</evidence>
<dbReference type="Gene3D" id="3.20.10.10">
    <property type="entry name" value="D-amino Acid Aminotransferase, subunit A, domain 2"/>
    <property type="match status" value="1"/>
</dbReference>
<dbReference type="GO" id="GO:0009099">
    <property type="term" value="P:L-valine biosynthetic process"/>
    <property type="evidence" value="ECO:0007669"/>
    <property type="project" value="TreeGrafter"/>
</dbReference>
<dbReference type="GO" id="GO:0052655">
    <property type="term" value="F:L-valine-2-oxoglutarate transaminase activity"/>
    <property type="evidence" value="ECO:0007669"/>
    <property type="project" value="RHEA"/>
</dbReference>
<dbReference type="NCBIfam" id="NF009897">
    <property type="entry name" value="PRK13357.1"/>
    <property type="match status" value="1"/>
</dbReference>
<keyword evidence="6 10" id="KW-0663">Pyridoxal phosphate</keyword>